<dbReference type="RefSeq" id="WP_275680347.1">
    <property type="nucleotide sequence ID" value="NZ_JAJLJH010000001.1"/>
</dbReference>
<feature type="transmembrane region" description="Helical" evidence="1">
    <location>
        <begin position="67"/>
        <end position="85"/>
    </location>
</feature>
<dbReference type="AlphaFoldDB" id="A0A9X1YDS8"/>
<dbReference type="EMBL" id="JAJLJH010000001">
    <property type="protein sequence ID" value="MCK9684314.1"/>
    <property type="molecule type" value="Genomic_DNA"/>
</dbReference>
<feature type="transmembrane region" description="Helical" evidence="1">
    <location>
        <begin position="91"/>
        <end position="108"/>
    </location>
</feature>
<keyword evidence="3" id="KW-1185">Reference proteome</keyword>
<protein>
    <submittedName>
        <fullName evidence="2">Uncharacterized protein</fullName>
    </submittedName>
</protein>
<keyword evidence="1" id="KW-1133">Transmembrane helix</keyword>
<evidence type="ECO:0000313" key="2">
    <source>
        <dbReference type="EMBL" id="MCK9684314.1"/>
    </source>
</evidence>
<evidence type="ECO:0000256" key="1">
    <source>
        <dbReference type="SAM" id="Phobius"/>
    </source>
</evidence>
<accession>A0A9X1YDS8</accession>
<evidence type="ECO:0000313" key="3">
    <source>
        <dbReference type="Proteomes" id="UP001139353"/>
    </source>
</evidence>
<proteinExistence type="predicted"/>
<reference evidence="2" key="1">
    <citation type="submission" date="2021-11" db="EMBL/GenBank/DDBJ databases">
        <title>BS-T2-15 a new species belonging to the Comamonadaceae family isolated from the soil of a French oak forest.</title>
        <authorList>
            <person name="Mieszkin S."/>
            <person name="Alain K."/>
        </authorList>
    </citation>
    <scope>NUCLEOTIDE SEQUENCE</scope>
    <source>
        <strain evidence="2">BS-T2-15</strain>
    </source>
</reference>
<comment type="caution">
    <text evidence="2">The sequence shown here is derived from an EMBL/GenBank/DDBJ whole genome shotgun (WGS) entry which is preliminary data.</text>
</comment>
<dbReference type="Proteomes" id="UP001139353">
    <property type="component" value="Unassembled WGS sequence"/>
</dbReference>
<keyword evidence="1" id="KW-0812">Transmembrane</keyword>
<name>A0A9X1YDS8_9BURK</name>
<sequence>MDNNRFAPPKANVEGAYSEVAAAPPLWNPNAAASWSLLFSPIFGTWLHLRNWQAMGDHERAGHARKWLIASFVMLLVSIVLAVFLPPHLGGVTRIFNFAFLIAWYYAAAKPQVAFVKGHYGDHYPRRGWLVPIATAIGVIVASLAALVALAMMLGARA</sequence>
<feature type="transmembrane region" description="Helical" evidence="1">
    <location>
        <begin position="129"/>
        <end position="154"/>
    </location>
</feature>
<organism evidence="2 3">
    <name type="scientific">Scleromatobacter humisilvae</name>
    <dbReference type="NCBI Taxonomy" id="2897159"/>
    <lineage>
        <taxon>Bacteria</taxon>
        <taxon>Pseudomonadati</taxon>
        <taxon>Pseudomonadota</taxon>
        <taxon>Betaproteobacteria</taxon>
        <taxon>Burkholderiales</taxon>
        <taxon>Sphaerotilaceae</taxon>
        <taxon>Scleromatobacter</taxon>
    </lineage>
</organism>
<keyword evidence="1" id="KW-0472">Membrane</keyword>
<gene>
    <name evidence="2" type="ORF">LPC04_01185</name>
</gene>